<reference evidence="1" key="1">
    <citation type="submission" date="2022-04" db="EMBL/GenBank/DDBJ databases">
        <title>Genome of the entomopathogenic fungus Entomophthora muscae.</title>
        <authorList>
            <person name="Elya C."/>
            <person name="Lovett B.R."/>
            <person name="Lee E."/>
            <person name="Macias A.M."/>
            <person name="Hajek A.E."/>
            <person name="De Bivort B.L."/>
            <person name="Kasson M.T."/>
            <person name="De Fine Licht H.H."/>
            <person name="Stajich J.E."/>
        </authorList>
    </citation>
    <scope>NUCLEOTIDE SEQUENCE</scope>
    <source>
        <strain evidence="1">Berkeley</strain>
    </source>
</reference>
<proteinExistence type="predicted"/>
<name>A0ACC2SN79_9FUNG</name>
<evidence type="ECO:0000313" key="1">
    <source>
        <dbReference type="EMBL" id="KAJ9063717.1"/>
    </source>
</evidence>
<evidence type="ECO:0000313" key="2">
    <source>
        <dbReference type="Proteomes" id="UP001165960"/>
    </source>
</evidence>
<keyword evidence="1" id="KW-0378">Hydrolase</keyword>
<dbReference type="EC" id="3.5.4.12" evidence="1"/>
<dbReference type="Proteomes" id="UP001165960">
    <property type="component" value="Unassembled WGS sequence"/>
</dbReference>
<comment type="caution">
    <text evidence="1">The sequence shown here is derived from an EMBL/GenBank/DDBJ whole genome shotgun (WGS) entry which is preliminary data.</text>
</comment>
<accession>A0ACC2SN79</accession>
<protein>
    <submittedName>
        <fullName evidence="1">Deoxycytidine monophosphate (dCMP) deaminase, variant 2</fullName>
        <ecNumber evidence="1">3.5.4.12</ecNumber>
    </submittedName>
</protein>
<keyword evidence="2" id="KW-1185">Reference proteome</keyword>
<gene>
    <name evidence="1" type="primary">DCD1_4</name>
    <name evidence="1" type="ORF">DSO57_1038022</name>
</gene>
<dbReference type="EMBL" id="QTSX02004704">
    <property type="protein sequence ID" value="KAJ9063717.1"/>
    <property type="molecule type" value="Genomic_DNA"/>
</dbReference>
<sequence>MFIGLIGPICSGKSSIANYLVTKKGFSLVGLSCNPGADELKEGVICEEGGEKIRRFQSLDSLLNYVTSNWGGNFVVKDKLDYASIVALRKRPFFLLVATSSPLSMRYSRWLRVSVDTSPPKGLHRFEEFIQADDAQLFASANTNSSLSDLVSYADLTVLNNHPTLEEFWKSLDLINLTNPERIRPSWDSYFMLLTELACLRSNCMKRRVGCLVVKDNRVIATGYNGTPRNVLNCSEGGCPRCNNNSAMGQDLDICLCIHAEENALLEAGRERISGGHAILYCNTCPCIGCAKKIVQVGVKEVVYSQAYRMDQQTLQLFKSANILLRRFIPSSIKLHISASPS</sequence>
<organism evidence="1 2">
    <name type="scientific">Entomophthora muscae</name>
    <dbReference type="NCBI Taxonomy" id="34485"/>
    <lineage>
        <taxon>Eukaryota</taxon>
        <taxon>Fungi</taxon>
        <taxon>Fungi incertae sedis</taxon>
        <taxon>Zoopagomycota</taxon>
        <taxon>Entomophthoromycotina</taxon>
        <taxon>Entomophthoromycetes</taxon>
        <taxon>Entomophthorales</taxon>
        <taxon>Entomophthoraceae</taxon>
        <taxon>Entomophthora</taxon>
    </lineage>
</organism>